<gene>
    <name evidence="2" type="ORF">TPA0598_08_04560</name>
</gene>
<dbReference type="Proteomes" id="UP000048965">
    <property type="component" value="Unassembled WGS sequence"/>
</dbReference>
<reference evidence="3" key="1">
    <citation type="submission" date="2014-09" db="EMBL/GenBank/DDBJ databases">
        <title>Whole genome shotgun sequence of Streptomyces sp. NBRC 110027.</title>
        <authorList>
            <person name="Komaki H."/>
            <person name="Ichikawa N."/>
            <person name="Katano-Makiyama Y."/>
            <person name="Hosoyama A."/>
            <person name="Hashimoto M."/>
            <person name="Uohara A."/>
            <person name="Kitahashi Y."/>
            <person name="Ohji S."/>
            <person name="Kimura A."/>
            <person name="Yamazoe A."/>
            <person name="Igarashi Y."/>
            <person name="Fujita N."/>
        </authorList>
    </citation>
    <scope>NUCLEOTIDE SEQUENCE [LARGE SCALE GENOMIC DNA]</scope>
    <source>
        <strain evidence="3">NBRC 110027</strain>
    </source>
</reference>
<sequence>MVPLLLVLLLALLLFGAGFALKALWYVAVAVLIIWALGFVLRSAGAGGKRGRWYRW</sequence>
<comment type="caution">
    <text evidence="2">The sequence shown here is derived from an EMBL/GenBank/DDBJ whole genome shotgun (WGS) entry which is preliminary data.</text>
</comment>
<keyword evidence="1" id="KW-1133">Transmembrane helix</keyword>
<evidence type="ECO:0000313" key="2">
    <source>
        <dbReference type="EMBL" id="GAO11545.1"/>
    </source>
</evidence>
<dbReference type="RefSeq" id="WP_042159693.1">
    <property type="nucleotide sequence ID" value="NZ_BBNO01000008.1"/>
</dbReference>
<reference evidence="2 3" key="2">
    <citation type="journal article" date="2015" name="Stand. Genomic Sci.">
        <title>Draft genome sequence of marine-derived Streptomyces sp. TP-A0598, a producer of anti-MRSA antibiotic lydicamycins.</title>
        <authorList>
            <person name="Komaki H."/>
            <person name="Ichikawa N."/>
            <person name="Hosoyama A."/>
            <person name="Fujita N."/>
            <person name="Igarashi Y."/>
        </authorList>
    </citation>
    <scope>NUCLEOTIDE SEQUENCE [LARGE SCALE GENOMIC DNA]</scope>
    <source>
        <strain evidence="2 3">NBRC 110027</strain>
    </source>
</reference>
<name>A0A0P4RF71_9ACTN</name>
<protein>
    <recommendedName>
        <fullName evidence="4">Hydrophobic protein</fullName>
    </recommendedName>
</protein>
<feature type="transmembrane region" description="Helical" evidence="1">
    <location>
        <begin position="30"/>
        <end position="48"/>
    </location>
</feature>
<dbReference type="EMBL" id="BBNO01000008">
    <property type="protein sequence ID" value="GAO11545.1"/>
    <property type="molecule type" value="Genomic_DNA"/>
</dbReference>
<dbReference type="OrthoDB" id="4571658at2"/>
<evidence type="ECO:0000256" key="1">
    <source>
        <dbReference type="SAM" id="Phobius"/>
    </source>
</evidence>
<organism evidence="2 3">
    <name type="scientific">Streptomyces lydicamycinicus</name>
    <dbReference type="NCBI Taxonomy" id="1546107"/>
    <lineage>
        <taxon>Bacteria</taxon>
        <taxon>Bacillati</taxon>
        <taxon>Actinomycetota</taxon>
        <taxon>Actinomycetes</taxon>
        <taxon>Kitasatosporales</taxon>
        <taxon>Streptomycetaceae</taxon>
        <taxon>Streptomyces</taxon>
    </lineage>
</organism>
<keyword evidence="1" id="KW-0472">Membrane</keyword>
<dbReference type="AlphaFoldDB" id="A0A0P4RF71"/>
<proteinExistence type="predicted"/>
<evidence type="ECO:0000313" key="3">
    <source>
        <dbReference type="Proteomes" id="UP000048965"/>
    </source>
</evidence>
<keyword evidence="3" id="KW-1185">Reference proteome</keyword>
<accession>A0A0P4RF71</accession>
<keyword evidence="1" id="KW-0812">Transmembrane</keyword>
<evidence type="ECO:0008006" key="4">
    <source>
        <dbReference type="Google" id="ProtNLM"/>
    </source>
</evidence>